<name>A0A8H6SIQ7_MYCCL</name>
<comment type="caution">
    <text evidence="2">The sequence shown here is derived from an EMBL/GenBank/DDBJ whole genome shotgun (WGS) entry which is preliminary data.</text>
</comment>
<keyword evidence="3" id="KW-1185">Reference proteome</keyword>
<feature type="chain" id="PRO_5034609728" evidence="1">
    <location>
        <begin position="21"/>
        <end position="145"/>
    </location>
</feature>
<dbReference type="Pfam" id="PF19271">
    <property type="entry name" value="Nis1"/>
    <property type="match status" value="1"/>
</dbReference>
<dbReference type="Proteomes" id="UP000613580">
    <property type="component" value="Unassembled WGS sequence"/>
</dbReference>
<feature type="signal peptide" evidence="1">
    <location>
        <begin position="1"/>
        <end position="20"/>
    </location>
</feature>
<dbReference type="EMBL" id="JACAZE010000014">
    <property type="protein sequence ID" value="KAF7299708.1"/>
    <property type="molecule type" value="Genomic_DNA"/>
</dbReference>
<keyword evidence="1" id="KW-0732">Signal</keyword>
<dbReference type="OrthoDB" id="2841294at2759"/>
<protein>
    <submittedName>
        <fullName evidence="2">Uncharacterized protein</fullName>
    </submittedName>
</protein>
<evidence type="ECO:0000256" key="1">
    <source>
        <dbReference type="SAM" id="SignalP"/>
    </source>
</evidence>
<proteinExistence type="predicted"/>
<accession>A0A8H6SIQ7</accession>
<dbReference type="InterPro" id="IPR045469">
    <property type="entry name" value="Nis1"/>
</dbReference>
<dbReference type="AlphaFoldDB" id="A0A8H6SIQ7"/>
<gene>
    <name evidence="2" type="ORF">HMN09_00976400</name>
</gene>
<evidence type="ECO:0000313" key="2">
    <source>
        <dbReference type="EMBL" id="KAF7299708.1"/>
    </source>
</evidence>
<evidence type="ECO:0000313" key="3">
    <source>
        <dbReference type="Proteomes" id="UP000613580"/>
    </source>
</evidence>
<sequence>MKSIAALIALSALIVASVRGQATSVGAPAPGANIRLGKRFTVQIDRPNSIEGGTEVGLAIALAACPGGTCPDPSGQLGYVLYAGPFSPTTHPMAQIYENFSVTAPSADEGLTTGPAQLAVVRLWLAGAGPAPDVETHTVALNMVN</sequence>
<organism evidence="2 3">
    <name type="scientific">Mycena chlorophos</name>
    <name type="common">Agaric fungus</name>
    <name type="synonym">Agaricus chlorophos</name>
    <dbReference type="NCBI Taxonomy" id="658473"/>
    <lineage>
        <taxon>Eukaryota</taxon>
        <taxon>Fungi</taxon>
        <taxon>Dikarya</taxon>
        <taxon>Basidiomycota</taxon>
        <taxon>Agaricomycotina</taxon>
        <taxon>Agaricomycetes</taxon>
        <taxon>Agaricomycetidae</taxon>
        <taxon>Agaricales</taxon>
        <taxon>Marasmiineae</taxon>
        <taxon>Mycenaceae</taxon>
        <taxon>Mycena</taxon>
    </lineage>
</organism>
<reference evidence="2" key="1">
    <citation type="submission" date="2020-05" db="EMBL/GenBank/DDBJ databases">
        <title>Mycena genomes resolve the evolution of fungal bioluminescence.</title>
        <authorList>
            <person name="Tsai I.J."/>
        </authorList>
    </citation>
    <scope>NUCLEOTIDE SEQUENCE</scope>
    <source>
        <strain evidence="2">110903Hualien_Pintung</strain>
    </source>
</reference>